<dbReference type="GO" id="GO:0016740">
    <property type="term" value="F:transferase activity"/>
    <property type="evidence" value="ECO:0007669"/>
    <property type="project" value="UniProtKB-KW"/>
</dbReference>
<evidence type="ECO:0000256" key="2">
    <source>
        <dbReference type="ARBA" id="ARBA00010666"/>
    </source>
</evidence>
<proteinExistence type="inferred from homology"/>
<feature type="domain" description="Cas1p 10 TM acyl transferase" evidence="11">
    <location>
        <begin position="377"/>
        <end position="779"/>
    </location>
</feature>
<dbReference type="EMBL" id="JABEYC010001574">
    <property type="protein sequence ID" value="KAF4963856.1"/>
    <property type="molecule type" value="Genomic_DNA"/>
</dbReference>
<feature type="signal peptide" evidence="10">
    <location>
        <begin position="1"/>
        <end position="24"/>
    </location>
</feature>
<feature type="transmembrane region" description="Helical" evidence="9">
    <location>
        <begin position="612"/>
        <end position="632"/>
    </location>
</feature>
<dbReference type="InterPro" id="IPR012419">
    <property type="entry name" value="Cas1_AcylTrans_dom"/>
</dbReference>
<feature type="region of interest" description="Disordered" evidence="8">
    <location>
        <begin position="434"/>
        <end position="453"/>
    </location>
</feature>
<feature type="transmembrane region" description="Helical" evidence="9">
    <location>
        <begin position="481"/>
        <end position="503"/>
    </location>
</feature>
<feature type="compositionally biased region" description="Basic and acidic residues" evidence="8">
    <location>
        <begin position="443"/>
        <end position="453"/>
    </location>
</feature>
<feature type="transmembrane region" description="Helical" evidence="9">
    <location>
        <begin position="408"/>
        <end position="428"/>
    </location>
</feature>
<feature type="transmembrane region" description="Helical" evidence="9">
    <location>
        <begin position="376"/>
        <end position="396"/>
    </location>
</feature>
<feature type="transmembrane region" description="Helical" evidence="9">
    <location>
        <begin position="644"/>
        <end position="662"/>
    </location>
</feature>
<evidence type="ECO:0000313" key="12">
    <source>
        <dbReference type="EMBL" id="KAF4963856.1"/>
    </source>
</evidence>
<name>A0A8H4X7H9_9HYPO</name>
<dbReference type="PANTHER" id="PTHR13533:SF1">
    <property type="entry name" value="N-ACETYLNEURAMINATE 9-O-ACETYLTRANSFERASE"/>
    <property type="match status" value="1"/>
</dbReference>
<feature type="transmembrane region" description="Helical" evidence="9">
    <location>
        <begin position="539"/>
        <end position="559"/>
    </location>
</feature>
<feature type="region of interest" description="Disordered" evidence="8">
    <location>
        <begin position="834"/>
        <end position="863"/>
    </location>
</feature>
<keyword evidence="10" id="KW-0732">Signal</keyword>
<feature type="transmembrane region" description="Helical" evidence="9">
    <location>
        <begin position="342"/>
        <end position="364"/>
    </location>
</feature>
<gene>
    <name evidence="12" type="ORF">FZEAL_10912</name>
</gene>
<dbReference type="OrthoDB" id="1932925at2759"/>
<dbReference type="AlphaFoldDB" id="A0A8H4X7H9"/>
<evidence type="ECO:0000256" key="9">
    <source>
        <dbReference type="SAM" id="Phobius"/>
    </source>
</evidence>
<keyword evidence="5 9" id="KW-1133">Transmembrane helix</keyword>
<feature type="transmembrane region" description="Helical" evidence="9">
    <location>
        <begin position="674"/>
        <end position="692"/>
    </location>
</feature>
<evidence type="ECO:0000256" key="5">
    <source>
        <dbReference type="ARBA" id="ARBA00022989"/>
    </source>
</evidence>
<dbReference type="GO" id="GO:0005794">
    <property type="term" value="C:Golgi apparatus"/>
    <property type="evidence" value="ECO:0007669"/>
    <property type="project" value="UniProtKB-ARBA"/>
</dbReference>
<reference evidence="12" key="2">
    <citation type="submission" date="2020-05" db="EMBL/GenBank/DDBJ databases">
        <authorList>
            <person name="Kim H.-S."/>
            <person name="Proctor R.H."/>
            <person name="Brown D.W."/>
        </authorList>
    </citation>
    <scope>NUCLEOTIDE SEQUENCE</scope>
    <source>
        <strain evidence="12">NRRL 22465</strain>
    </source>
</reference>
<evidence type="ECO:0000256" key="7">
    <source>
        <dbReference type="ARBA" id="ARBA00023180"/>
    </source>
</evidence>
<evidence type="ECO:0000313" key="13">
    <source>
        <dbReference type="Proteomes" id="UP000635477"/>
    </source>
</evidence>
<evidence type="ECO:0000256" key="10">
    <source>
        <dbReference type="SAM" id="SignalP"/>
    </source>
</evidence>
<keyword evidence="13" id="KW-1185">Reference proteome</keyword>
<dbReference type="PANTHER" id="PTHR13533">
    <property type="entry name" value="N-ACETYLNEURAMINATE 9-O-ACETYLTRANSFERASE"/>
    <property type="match status" value="1"/>
</dbReference>
<evidence type="ECO:0000256" key="4">
    <source>
        <dbReference type="ARBA" id="ARBA00022692"/>
    </source>
</evidence>
<protein>
    <recommendedName>
        <fullName evidence="11">Cas1p 10 TM acyl transferase domain-containing protein</fullName>
    </recommendedName>
</protein>
<reference evidence="12" key="1">
    <citation type="journal article" date="2020" name="BMC Genomics">
        <title>Correction to: Identification and distribution of gene clusters required for synthesis of sphingolipid metabolism inhibitors in diverse species of the filamentous fungus Fusarium.</title>
        <authorList>
            <person name="Kim H.S."/>
            <person name="Lohmar J.M."/>
            <person name="Busman M."/>
            <person name="Brown D.W."/>
            <person name="Naumann T.A."/>
            <person name="Divon H.H."/>
            <person name="Lysoe E."/>
            <person name="Uhlig S."/>
            <person name="Proctor R.H."/>
        </authorList>
    </citation>
    <scope>NUCLEOTIDE SEQUENCE</scope>
    <source>
        <strain evidence="12">NRRL 22465</strain>
    </source>
</reference>
<evidence type="ECO:0000259" key="11">
    <source>
        <dbReference type="Pfam" id="PF07779"/>
    </source>
</evidence>
<keyword evidence="4 9" id="KW-0812">Transmembrane</keyword>
<keyword evidence="3" id="KW-0808">Transferase</keyword>
<evidence type="ECO:0000256" key="8">
    <source>
        <dbReference type="SAM" id="MobiDB-lite"/>
    </source>
</evidence>
<organism evidence="12 13">
    <name type="scientific">Fusarium zealandicum</name>
    <dbReference type="NCBI Taxonomy" id="1053134"/>
    <lineage>
        <taxon>Eukaryota</taxon>
        <taxon>Fungi</taxon>
        <taxon>Dikarya</taxon>
        <taxon>Ascomycota</taxon>
        <taxon>Pezizomycotina</taxon>
        <taxon>Sordariomycetes</taxon>
        <taxon>Hypocreomycetidae</taxon>
        <taxon>Hypocreales</taxon>
        <taxon>Nectriaceae</taxon>
        <taxon>Fusarium</taxon>
        <taxon>Fusarium staphyleae species complex</taxon>
    </lineage>
</organism>
<feature type="transmembrane region" description="Helical" evidence="9">
    <location>
        <begin position="515"/>
        <end position="533"/>
    </location>
</feature>
<sequence length="863" mass="98190">MWFPWSRILLTLSAVVFLAAVVYKTVFPGDDPYRCRAVQRTGRWIDHPDEDGNRDPFKLWQPDGCILHKYSSPDIRRCLEGRHVIFGGDSTSRGVAHGLGRLLERDESNYDRPKDQHRTFNLTYHGVRIHRFANVWLTTGEENQEFVYKLEQYTQEKIEPPSIKKQKGPAFVYLAAGVWYSNYNETKSKDQRIEEFHNAIYNVSDIVEVPGKDMFTDPMDPFDGVGNQIFYAPPAGPNYQGESPERIQDTDRRVSEIHEMQDWLREKEGDLNFPLLWSIPAVAVGQNKTWRDPTGTGLHVTDTIAESRANILLNMRCNAKLDRMKSYPYERTCCTDYGVKPVIQLMAVYAGIAYLIACITFEVWDLLARRDEARWSLVNMQAGGFVLALLMCYYADRTQMMAKGIKLWSLHDFYVLCAPCVIAALVSIRKSRSPPQTVSLDSQPEKSDEPFLSRDQTDEWKGWMQFLILIYHWVNSQSSSIYVVIRLLVAAYLFQTGYGHTLFFLNKKDFSFKRAAAVLLRLNLLSCSLAYFMDTDYMFYYFSPLVTFWFIIVYITMAIGHKKYNSDIQFVLAKICISALVVSGLILATPANRWLFTGLRYVFKIQWSYSEWQFRVSLDIFVVYIGMLVAVANFEMERTVNLGLRLTLALAGFVAACAYLRATSAMGTKQYQMWHPYISFVPVLGFIALRNVSGPVRNFHSKAMAWLGRCSLETYTLQFHLLLAADTKGILIVDGFFGDGTVLGDRWRTLVIIVPIFLWISHTTAQATGHIVKAILKTSEDSEKGGYSLINRTVDRIPGASSFITAPKIRVGCILLLLWLLNIMSPSHAVDPAPDGFTPHRAHLPAHSTDAHPGPTPVPAPAH</sequence>
<dbReference type="GO" id="GO:0016020">
    <property type="term" value="C:membrane"/>
    <property type="evidence" value="ECO:0007669"/>
    <property type="project" value="UniProtKB-SubCell"/>
</dbReference>
<comment type="caution">
    <text evidence="12">The sequence shown here is derived from an EMBL/GenBank/DDBJ whole genome shotgun (WGS) entry which is preliminary data.</text>
</comment>
<feature type="transmembrane region" description="Helical" evidence="9">
    <location>
        <begin position="571"/>
        <end position="592"/>
    </location>
</feature>
<feature type="chain" id="PRO_5034777026" description="Cas1p 10 TM acyl transferase domain-containing protein" evidence="10">
    <location>
        <begin position="25"/>
        <end position="863"/>
    </location>
</feature>
<comment type="similarity">
    <text evidence="2">Belongs to the PC-esterase family. CASD1 subfamily.</text>
</comment>
<feature type="compositionally biased region" description="Pro residues" evidence="8">
    <location>
        <begin position="854"/>
        <end position="863"/>
    </location>
</feature>
<keyword evidence="7" id="KW-0325">Glycoprotein</keyword>
<dbReference type="GO" id="GO:0005975">
    <property type="term" value="P:carbohydrate metabolic process"/>
    <property type="evidence" value="ECO:0007669"/>
    <property type="project" value="UniProtKB-ARBA"/>
</dbReference>
<accession>A0A8H4X7H9</accession>
<dbReference type="Proteomes" id="UP000635477">
    <property type="component" value="Unassembled WGS sequence"/>
</dbReference>
<keyword evidence="6 9" id="KW-0472">Membrane</keyword>
<evidence type="ECO:0000256" key="3">
    <source>
        <dbReference type="ARBA" id="ARBA00022679"/>
    </source>
</evidence>
<evidence type="ECO:0000256" key="1">
    <source>
        <dbReference type="ARBA" id="ARBA00004141"/>
    </source>
</evidence>
<comment type="subcellular location">
    <subcellularLocation>
        <location evidence="1">Membrane</location>
        <topology evidence="1">Multi-pass membrane protein</topology>
    </subcellularLocation>
</comment>
<evidence type="ECO:0000256" key="6">
    <source>
        <dbReference type="ARBA" id="ARBA00023136"/>
    </source>
</evidence>
<dbReference type="Pfam" id="PF07779">
    <property type="entry name" value="Cas1_AcylT"/>
    <property type="match status" value="1"/>
</dbReference>